<sequence length="284" mass="30862">MPESLQKLSRELEDLLVARNLRGMRQLQLALKPGYLLRSARLIQDNPGTVLIGTGFPVTHTFETDGPVGAIALYQGLSAIGCKPVLVCGEPLYSALVGQYDCLRIRDNELEQAPRQTRELLDEYRPSLIISIERPGLSAQGRYFNMRGEDITERCACFDYFVTDSDLPSIGIGDGGNEIGMGKVFNALQALSIIPSRTACDELVVADVSNWAAYGILAMLGKLRGEDLLADIQPLAILEYLSALGSVDGVTRENTLTEDSLCFSAGQALLEQIRAISNGVNVQP</sequence>
<name>A0A939DMD1_9ALTE</name>
<evidence type="ECO:0000313" key="2">
    <source>
        <dbReference type="EMBL" id="MBN7825292.1"/>
    </source>
</evidence>
<gene>
    <name evidence="2" type="ORF">J0A66_08675</name>
</gene>
<evidence type="ECO:0000313" key="3">
    <source>
        <dbReference type="Proteomes" id="UP000664654"/>
    </source>
</evidence>
<dbReference type="PANTHER" id="PTHR32022">
    <property type="entry name" value="D-GLUTAMATE CYCLASE, MITOCHONDRIAL"/>
    <property type="match status" value="1"/>
</dbReference>
<accession>A0A939DMD1</accession>
<dbReference type="EMBL" id="JAFKCV010000004">
    <property type="protein sequence ID" value="MBN7825292.1"/>
    <property type="molecule type" value="Genomic_DNA"/>
</dbReference>
<evidence type="ECO:0000259" key="1">
    <source>
        <dbReference type="Pfam" id="PF14336"/>
    </source>
</evidence>
<keyword evidence="3" id="KW-1185">Reference proteome</keyword>
<comment type="caution">
    <text evidence="2">The sequence shown here is derived from an EMBL/GenBank/DDBJ whole genome shotgun (WGS) entry which is preliminary data.</text>
</comment>
<reference evidence="2" key="1">
    <citation type="submission" date="2021-03" db="EMBL/GenBank/DDBJ databases">
        <title>novel species isolated from a fishpond in China.</title>
        <authorList>
            <person name="Lu H."/>
            <person name="Cai Z."/>
        </authorList>
    </citation>
    <scope>NUCLEOTIDE SEQUENCE</scope>
    <source>
        <strain evidence="2">JCM 30855</strain>
    </source>
</reference>
<dbReference type="InterPro" id="IPR025504">
    <property type="entry name" value="GLUCM_C"/>
</dbReference>
<dbReference type="Gene3D" id="3.90.1640.20">
    <property type="entry name" value="TON_0340"/>
    <property type="match status" value="1"/>
</dbReference>
<proteinExistence type="predicted"/>
<dbReference type="Proteomes" id="UP000664654">
    <property type="component" value="Unassembled WGS sequence"/>
</dbReference>
<dbReference type="Pfam" id="PF14336">
    <property type="entry name" value="GLUCM-like_C"/>
    <property type="match status" value="1"/>
</dbReference>
<dbReference type="PANTHER" id="PTHR32022:SF10">
    <property type="entry name" value="D-GLUTAMATE CYCLASE, MITOCHONDRIAL"/>
    <property type="match status" value="1"/>
</dbReference>
<organism evidence="2 3">
    <name type="scientific">Bowmanella dokdonensis</name>
    <dbReference type="NCBI Taxonomy" id="751969"/>
    <lineage>
        <taxon>Bacteria</taxon>
        <taxon>Pseudomonadati</taxon>
        <taxon>Pseudomonadota</taxon>
        <taxon>Gammaproteobacteria</taxon>
        <taxon>Alteromonadales</taxon>
        <taxon>Alteromonadaceae</taxon>
        <taxon>Bowmanella</taxon>
    </lineage>
</organism>
<feature type="domain" description="D-glutamate cyclase-like C-terminal" evidence="1">
    <location>
        <begin position="12"/>
        <end position="274"/>
    </location>
</feature>
<dbReference type="AlphaFoldDB" id="A0A939DMD1"/>
<protein>
    <submittedName>
        <fullName evidence="2">DUF4392 domain-containing protein</fullName>
    </submittedName>
</protein>
<dbReference type="RefSeq" id="WP_206573407.1">
    <property type="nucleotide sequence ID" value="NZ_JAFKCV010000004.1"/>
</dbReference>